<dbReference type="EMBL" id="CP001655">
    <property type="protein sequence ID" value="ACT08809.1"/>
    <property type="molecule type" value="Genomic_DNA"/>
</dbReference>
<reference evidence="2 3" key="1">
    <citation type="submission" date="2009-06" db="EMBL/GenBank/DDBJ databases">
        <title>Complete sequence of Dickeya zeae Ech1591.</title>
        <authorList>
            <consortium name="US DOE Joint Genome Institute"/>
            <person name="Lucas S."/>
            <person name="Copeland A."/>
            <person name="Lapidus A."/>
            <person name="Glavina del Rio T."/>
            <person name="Tice H."/>
            <person name="Bruce D."/>
            <person name="Goodwin L."/>
            <person name="Pitluck S."/>
            <person name="Chertkov O."/>
            <person name="Brettin T."/>
            <person name="Detter J.C."/>
            <person name="Han C."/>
            <person name="Larimer F."/>
            <person name="Land M."/>
            <person name="Hauser L."/>
            <person name="Kyrpides N."/>
            <person name="Ovchinnikova G."/>
            <person name="Balakrishnan V."/>
            <person name="Glasner J."/>
            <person name="Perna N.T."/>
        </authorList>
    </citation>
    <scope>NUCLEOTIDE SEQUENCE [LARGE SCALE GENOMIC DNA]</scope>
    <source>
        <strain evidence="2 3">Ech1591</strain>
    </source>
</reference>
<dbReference type="HOGENOM" id="CLU_1132189_0_0_6"/>
<dbReference type="eggNOG" id="ENOG5032T8S">
    <property type="taxonomic scope" value="Bacteria"/>
</dbReference>
<organism evidence="2 3">
    <name type="scientific">Dickeya chrysanthemi (strain Ech1591)</name>
    <name type="common">Dickeya zeae (strain Ech1591)</name>
    <dbReference type="NCBI Taxonomy" id="561229"/>
    <lineage>
        <taxon>Bacteria</taxon>
        <taxon>Pseudomonadati</taxon>
        <taxon>Pseudomonadota</taxon>
        <taxon>Gammaproteobacteria</taxon>
        <taxon>Enterobacterales</taxon>
        <taxon>Pectobacteriaceae</taxon>
        <taxon>Dickeya</taxon>
    </lineage>
</organism>
<evidence type="ECO:0000256" key="1">
    <source>
        <dbReference type="SAM" id="MobiDB-lite"/>
    </source>
</evidence>
<protein>
    <recommendedName>
        <fullName evidence="4">Terminase small subunit</fullName>
    </recommendedName>
</protein>
<dbReference type="KEGG" id="dze:Dd1591_4010"/>
<feature type="region of interest" description="Disordered" evidence="1">
    <location>
        <begin position="55"/>
        <end position="78"/>
    </location>
</feature>
<evidence type="ECO:0000313" key="2">
    <source>
        <dbReference type="EMBL" id="ACT08809.1"/>
    </source>
</evidence>
<dbReference type="Gene3D" id="1.10.10.60">
    <property type="entry name" value="Homeodomain-like"/>
    <property type="match status" value="1"/>
</dbReference>
<dbReference type="AlphaFoldDB" id="C6CP67"/>
<accession>C6CP67</accession>
<feature type="compositionally biased region" description="Polar residues" evidence="1">
    <location>
        <begin position="65"/>
        <end position="78"/>
    </location>
</feature>
<gene>
    <name evidence="2" type="ordered locus">Dd1591_4010</name>
</gene>
<dbReference type="Pfam" id="PF20901">
    <property type="entry name" value="Sf6_terminase"/>
    <property type="match status" value="1"/>
</dbReference>
<dbReference type="Proteomes" id="UP000002735">
    <property type="component" value="Chromosome"/>
</dbReference>
<evidence type="ECO:0008006" key="4">
    <source>
        <dbReference type="Google" id="ProtNLM"/>
    </source>
</evidence>
<dbReference type="InterPro" id="IPR048683">
    <property type="entry name" value="Sf6_terminase"/>
</dbReference>
<sequence>MAMNPPATDWATIEREYCEGELSIRALARQHGISDAAIRKNAKLYGWNRAVNHRSQGSLKMPDANRQTPPKKSISPIENQIDSNCPAIEKNRLTVKQNRTGRPSDYMPEVADDICTLLADGESLRDVCRHPGMPNKATVFRWLAENEVFRDQYAKATDVRADVIFDEIIDIADSTEADAAEVAKSRLKIDARKWVLSRMAPKKYGERITQEVTGKDGGPVVQVNYTPEDYARAQAELERMLPDLD</sequence>
<proteinExistence type="predicted"/>
<name>C6CP67_DICC1</name>
<dbReference type="STRING" id="561229.Dd1591_4010"/>
<evidence type="ECO:0000313" key="3">
    <source>
        <dbReference type="Proteomes" id="UP000002735"/>
    </source>
</evidence>